<dbReference type="EC" id="2.7.13.3" evidence="3"/>
<evidence type="ECO:0000256" key="12">
    <source>
        <dbReference type="SAM" id="Phobius"/>
    </source>
</evidence>
<evidence type="ECO:0000256" key="3">
    <source>
        <dbReference type="ARBA" id="ARBA00012438"/>
    </source>
</evidence>
<keyword evidence="5" id="KW-0808">Transferase</keyword>
<keyword evidence="7 15" id="KW-0418">Kinase</keyword>
<keyword evidence="4" id="KW-0597">Phosphoprotein</keyword>
<evidence type="ECO:0000256" key="7">
    <source>
        <dbReference type="ARBA" id="ARBA00022777"/>
    </source>
</evidence>
<keyword evidence="8 12" id="KW-1133">Transmembrane helix</keyword>
<feature type="compositionally biased region" description="Low complexity" evidence="11">
    <location>
        <begin position="10"/>
        <end position="21"/>
    </location>
</feature>
<organism evidence="15 16">
    <name type="scientific">Agromyces larvae</name>
    <dbReference type="NCBI Taxonomy" id="2929802"/>
    <lineage>
        <taxon>Bacteria</taxon>
        <taxon>Bacillati</taxon>
        <taxon>Actinomycetota</taxon>
        <taxon>Actinomycetes</taxon>
        <taxon>Micrococcales</taxon>
        <taxon>Microbacteriaceae</taxon>
        <taxon>Agromyces</taxon>
    </lineage>
</organism>
<evidence type="ECO:0000256" key="2">
    <source>
        <dbReference type="ARBA" id="ARBA00004236"/>
    </source>
</evidence>
<feature type="domain" description="HAMP" evidence="14">
    <location>
        <begin position="219"/>
        <end position="279"/>
    </location>
</feature>
<keyword evidence="10 12" id="KW-0472">Membrane</keyword>
<evidence type="ECO:0000256" key="4">
    <source>
        <dbReference type="ARBA" id="ARBA00022553"/>
    </source>
</evidence>
<evidence type="ECO:0000256" key="1">
    <source>
        <dbReference type="ARBA" id="ARBA00000085"/>
    </source>
</evidence>
<dbReference type="SUPFAM" id="SSF55874">
    <property type="entry name" value="ATPase domain of HSP90 chaperone/DNA topoisomerase II/histidine kinase"/>
    <property type="match status" value="1"/>
</dbReference>
<dbReference type="SMART" id="SM00304">
    <property type="entry name" value="HAMP"/>
    <property type="match status" value="1"/>
</dbReference>
<dbReference type="RefSeq" id="WP_243555482.1">
    <property type="nucleotide sequence ID" value="NZ_CP094528.1"/>
</dbReference>
<dbReference type="EMBL" id="CP094528">
    <property type="protein sequence ID" value="UOE43980.1"/>
    <property type="molecule type" value="Genomic_DNA"/>
</dbReference>
<dbReference type="SMART" id="SM00388">
    <property type="entry name" value="HisKA"/>
    <property type="match status" value="1"/>
</dbReference>
<comment type="catalytic activity">
    <reaction evidence="1">
        <text>ATP + protein L-histidine = ADP + protein N-phospho-L-histidine.</text>
        <dbReference type="EC" id="2.7.13.3"/>
    </reaction>
</comment>
<feature type="transmembrane region" description="Helical" evidence="12">
    <location>
        <begin position="195"/>
        <end position="218"/>
    </location>
</feature>
<dbReference type="Gene3D" id="6.10.340.10">
    <property type="match status" value="1"/>
</dbReference>
<dbReference type="SMART" id="SM00387">
    <property type="entry name" value="HATPase_c"/>
    <property type="match status" value="1"/>
</dbReference>
<dbReference type="InterPro" id="IPR050428">
    <property type="entry name" value="TCS_sensor_his_kinase"/>
</dbReference>
<evidence type="ECO:0000256" key="6">
    <source>
        <dbReference type="ARBA" id="ARBA00022692"/>
    </source>
</evidence>
<dbReference type="Pfam" id="PF00672">
    <property type="entry name" value="HAMP"/>
    <property type="match status" value="1"/>
</dbReference>
<keyword evidence="9" id="KW-0902">Two-component regulatory system</keyword>
<dbReference type="Proteomes" id="UP000832097">
    <property type="component" value="Chromosome"/>
</dbReference>
<feature type="domain" description="Histidine kinase" evidence="13">
    <location>
        <begin position="294"/>
        <end position="507"/>
    </location>
</feature>
<evidence type="ECO:0000256" key="9">
    <source>
        <dbReference type="ARBA" id="ARBA00023012"/>
    </source>
</evidence>
<dbReference type="Pfam" id="PF00512">
    <property type="entry name" value="HisKA"/>
    <property type="match status" value="1"/>
</dbReference>
<evidence type="ECO:0000259" key="13">
    <source>
        <dbReference type="PROSITE" id="PS50109"/>
    </source>
</evidence>
<comment type="subcellular location">
    <subcellularLocation>
        <location evidence="2">Cell membrane</location>
    </subcellularLocation>
</comment>
<dbReference type="InterPro" id="IPR003661">
    <property type="entry name" value="HisK_dim/P_dom"/>
</dbReference>
<dbReference type="InterPro" id="IPR036097">
    <property type="entry name" value="HisK_dim/P_sf"/>
</dbReference>
<dbReference type="PRINTS" id="PR00344">
    <property type="entry name" value="BCTRLSENSOR"/>
</dbReference>
<dbReference type="Gene3D" id="3.30.565.10">
    <property type="entry name" value="Histidine kinase-like ATPase, C-terminal domain"/>
    <property type="match status" value="1"/>
</dbReference>
<protein>
    <recommendedName>
        <fullName evidence="3">histidine kinase</fullName>
        <ecNumber evidence="3">2.7.13.3</ecNumber>
    </recommendedName>
</protein>
<feature type="transmembrane region" description="Helical" evidence="12">
    <location>
        <begin position="44"/>
        <end position="69"/>
    </location>
</feature>
<dbReference type="PROSITE" id="PS50885">
    <property type="entry name" value="HAMP"/>
    <property type="match status" value="1"/>
</dbReference>
<dbReference type="GO" id="GO:0016301">
    <property type="term" value="F:kinase activity"/>
    <property type="evidence" value="ECO:0007669"/>
    <property type="project" value="UniProtKB-KW"/>
</dbReference>
<dbReference type="CDD" id="cd00075">
    <property type="entry name" value="HATPase"/>
    <property type="match status" value="1"/>
</dbReference>
<evidence type="ECO:0000256" key="10">
    <source>
        <dbReference type="ARBA" id="ARBA00023136"/>
    </source>
</evidence>
<evidence type="ECO:0000256" key="11">
    <source>
        <dbReference type="SAM" id="MobiDB-lite"/>
    </source>
</evidence>
<gene>
    <name evidence="15" type="ORF">MTO99_17755</name>
</gene>
<dbReference type="InterPro" id="IPR005467">
    <property type="entry name" value="His_kinase_dom"/>
</dbReference>
<feature type="region of interest" description="Disordered" evidence="11">
    <location>
        <begin position="1"/>
        <end position="32"/>
    </location>
</feature>
<evidence type="ECO:0000259" key="14">
    <source>
        <dbReference type="PROSITE" id="PS50885"/>
    </source>
</evidence>
<dbReference type="SUPFAM" id="SSF47384">
    <property type="entry name" value="Homodimeric domain of signal transducing histidine kinase"/>
    <property type="match status" value="1"/>
</dbReference>
<evidence type="ECO:0000256" key="8">
    <source>
        <dbReference type="ARBA" id="ARBA00022989"/>
    </source>
</evidence>
<evidence type="ECO:0000313" key="16">
    <source>
        <dbReference type="Proteomes" id="UP000832097"/>
    </source>
</evidence>
<evidence type="ECO:0000313" key="15">
    <source>
        <dbReference type="EMBL" id="UOE43980.1"/>
    </source>
</evidence>
<dbReference type="InterPro" id="IPR036890">
    <property type="entry name" value="HATPase_C_sf"/>
</dbReference>
<dbReference type="InterPro" id="IPR003594">
    <property type="entry name" value="HATPase_dom"/>
</dbReference>
<evidence type="ECO:0000256" key="5">
    <source>
        <dbReference type="ARBA" id="ARBA00022679"/>
    </source>
</evidence>
<reference evidence="15 16" key="1">
    <citation type="submission" date="2022-03" db="EMBL/GenBank/DDBJ databases">
        <title>Mucilaginibacter sp. isolated from the gut of Protaetia brevitarsis seulensis larvae.</title>
        <authorList>
            <person name="Won M."/>
            <person name="Kim S.-J."/>
            <person name="Kwon S.-W."/>
        </authorList>
    </citation>
    <scope>NUCLEOTIDE SEQUENCE [LARGE SCALE GENOMIC DNA]</scope>
    <source>
        <strain evidence="15 16">CFWR-12</strain>
    </source>
</reference>
<dbReference type="CDD" id="cd00082">
    <property type="entry name" value="HisKA"/>
    <property type="match status" value="1"/>
</dbReference>
<dbReference type="PROSITE" id="PS50109">
    <property type="entry name" value="HIS_KIN"/>
    <property type="match status" value="1"/>
</dbReference>
<accession>A0ABY4BXQ5</accession>
<proteinExistence type="predicted"/>
<name>A0ABY4BXQ5_9MICO</name>
<keyword evidence="16" id="KW-1185">Reference proteome</keyword>
<dbReference type="PANTHER" id="PTHR45436:SF5">
    <property type="entry name" value="SENSOR HISTIDINE KINASE TRCS"/>
    <property type="match status" value="1"/>
</dbReference>
<keyword evidence="6 12" id="KW-0812">Transmembrane</keyword>
<sequence>MTRPGDPGHAASARAKATTGAVPTAEAEPVVPNGRAPWTLRRRLLTLVAGLLIAMSAVVGVATVVLFHATSVERLDASLRAAASRADEATGPGVPNDPRATVITFLSVPGQPDGTVGAIFVGPESDSAYISDGQLISAGQAATAALAEVPADRRVHTVAVGGLGEYRSLAIDTAPEVRIVLALPLAEVTAQTTQLAVSVAVVALGGLVIALGVGSYVVRRSLAPLEQVTATAQAVSERPLDRGDVDLDERVPVDDPRTEVGRLGTAFNRMLGHVASALSAREQSERKVRRFVADASHELRTPLASIRGYAELTRLHGGALPDDVTHAIGRIESESLRMTELVEDLLLLARLDEGRELEHRPVDLRALVADSVADAQAAGPDHDWSAELPDEPVTVRGDEARLRQVLANLLANARVHTPAGTEVAARLDVDDTGARLTVVDDGPGIDPELQGRLFERFTRGDSSRSRRAGSTGLGLAIVKAVVEAHDGTVDIESEPGRTAFTVTLPAA</sequence>
<dbReference type="InterPro" id="IPR004358">
    <property type="entry name" value="Sig_transdc_His_kin-like_C"/>
</dbReference>
<dbReference type="PANTHER" id="PTHR45436">
    <property type="entry name" value="SENSOR HISTIDINE KINASE YKOH"/>
    <property type="match status" value="1"/>
</dbReference>
<dbReference type="Pfam" id="PF02518">
    <property type="entry name" value="HATPase_c"/>
    <property type="match status" value="1"/>
</dbReference>
<dbReference type="CDD" id="cd06225">
    <property type="entry name" value="HAMP"/>
    <property type="match status" value="1"/>
</dbReference>
<dbReference type="Gene3D" id="1.10.287.130">
    <property type="match status" value="1"/>
</dbReference>
<dbReference type="InterPro" id="IPR003660">
    <property type="entry name" value="HAMP_dom"/>
</dbReference>